<evidence type="ECO:0000313" key="2">
    <source>
        <dbReference type="Proteomes" id="UP000202511"/>
    </source>
</evidence>
<dbReference type="Proteomes" id="UP000202511">
    <property type="component" value="Segment"/>
</dbReference>
<dbReference type="KEGG" id="vg:23463026"/>
<sequence>MSIAFVVGGLPVELWHLILDGCDRAAAAQLGATCSTLHARVLDQRACEIAAARAAVDVFVDRWERTTAKWDETWAPEAGTNAHTCAMCTPEDDRDTADPRTDGSIPRRAWWICDAGTPGDDSADWICDVCAQVAHDHPDNADGLTWPVRRVDTTQPHVWSVMQFDDFAQDVLPSHAVAHFRVPPAAVHLVDPLGLDLVATWPARDPMLFFRHLSPAQMPSVRAWMPLLGAHQSPTDARAVRVLAVCCDAQSTMWGAVILINYGLGYSTATWHGIEDSLEALMARRRRSRASLWEDTAQDLTAWAGNAYVDGPMRAKRAERDRNGTSAEPIMRAIIDGEPHASLMGKYISE</sequence>
<organism evidence="1 2">
    <name type="scientific">Pandoravirus inopinatum</name>
    <dbReference type="NCBI Taxonomy" id="1605721"/>
    <lineage>
        <taxon>Viruses</taxon>
        <taxon>Pandoravirus</taxon>
    </lineage>
</organism>
<evidence type="ECO:0000313" key="1">
    <source>
        <dbReference type="EMBL" id="AJF98109.1"/>
    </source>
</evidence>
<reference evidence="1 2" key="1">
    <citation type="journal article" date="2015" name="Parasitol. Res.">
        <title>Viruses in close associations with free-living amoebae.</title>
        <authorList>
            <person name="Scheid P."/>
        </authorList>
    </citation>
    <scope>NUCLEOTIDE SEQUENCE [LARGE SCALE GENOMIC DNA]</scope>
    <source>
        <strain evidence="1">KlaHel</strain>
    </source>
</reference>
<protein>
    <recommendedName>
        <fullName evidence="3">F-box domain protein</fullName>
    </recommendedName>
</protein>
<evidence type="ECO:0008006" key="3">
    <source>
        <dbReference type="Google" id="ProtNLM"/>
    </source>
</evidence>
<dbReference type="RefSeq" id="YP_009120344.1">
    <property type="nucleotide sequence ID" value="NC_026440.1"/>
</dbReference>
<dbReference type="EMBL" id="KP136319">
    <property type="protein sequence ID" value="AJF98109.1"/>
    <property type="molecule type" value="Genomic_DNA"/>
</dbReference>
<accession>A0A0B5J3E3</accession>
<name>A0A0B5J3E3_9VIRU</name>
<proteinExistence type="predicted"/>
<dbReference type="GeneID" id="23463026"/>